<reference evidence="3" key="1">
    <citation type="journal article" date="2014" name="Nat. Genet.">
        <title>A reference genome for common bean and genome-wide analysis of dual domestications.</title>
        <authorList>
            <person name="Schmutz J."/>
            <person name="McClean P.E."/>
            <person name="Mamidi S."/>
            <person name="Wu G.A."/>
            <person name="Cannon S.B."/>
            <person name="Grimwood J."/>
            <person name="Jenkins J."/>
            <person name="Shu S."/>
            <person name="Song Q."/>
            <person name="Chavarro C."/>
            <person name="Torres-Torres M."/>
            <person name="Geffroy V."/>
            <person name="Moghaddam S.M."/>
            <person name="Gao D."/>
            <person name="Abernathy B."/>
            <person name="Barry K."/>
            <person name="Blair M."/>
            <person name="Brick M.A."/>
            <person name="Chovatia M."/>
            <person name="Gepts P."/>
            <person name="Goodstein D.M."/>
            <person name="Gonzales M."/>
            <person name="Hellsten U."/>
            <person name="Hyten D.L."/>
            <person name="Jia G."/>
            <person name="Kelly J.D."/>
            <person name="Kudrna D."/>
            <person name="Lee R."/>
            <person name="Richard M.M."/>
            <person name="Miklas P.N."/>
            <person name="Osorno J.M."/>
            <person name="Rodrigues J."/>
            <person name="Thareau V."/>
            <person name="Urrea C.A."/>
            <person name="Wang M."/>
            <person name="Yu Y."/>
            <person name="Zhang M."/>
            <person name="Wing R.A."/>
            <person name="Cregan P.B."/>
            <person name="Rokhsar D.S."/>
            <person name="Jackson S.A."/>
        </authorList>
    </citation>
    <scope>NUCLEOTIDE SEQUENCE [LARGE SCALE GENOMIC DNA]</scope>
    <source>
        <strain evidence="3">cv. G19833</strain>
    </source>
</reference>
<dbReference type="EMBL" id="CM002296">
    <property type="protein sequence ID" value="ESW11000.1"/>
    <property type="molecule type" value="Genomic_DNA"/>
</dbReference>
<evidence type="ECO:0000313" key="2">
    <source>
        <dbReference type="EMBL" id="ESW11000.1"/>
    </source>
</evidence>
<feature type="region of interest" description="Disordered" evidence="1">
    <location>
        <begin position="14"/>
        <end position="91"/>
    </location>
</feature>
<accession>V7B0B8</accession>
<sequence length="100" mass="10780">MGDLMQRIMELIQAEQAGKGSSNNGTSNAFNNHGSGPQDFKGATINSGQNAGNRNRINHSEHFDEQVFNNSGTFNGNGNGGTIKGGFNASKNNHYVPRYY</sequence>
<dbReference type="PhylomeDB" id="V7B0B8"/>
<protein>
    <submittedName>
        <fullName evidence="2">Uncharacterized protein</fullName>
    </submittedName>
</protein>
<evidence type="ECO:0000313" key="3">
    <source>
        <dbReference type="Proteomes" id="UP000000226"/>
    </source>
</evidence>
<dbReference type="OMA" id="RIMAMIE"/>
<organism evidence="2 3">
    <name type="scientific">Phaseolus vulgaris</name>
    <name type="common">Kidney bean</name>
    <name type="synonym">French bean</name>
    <dbReference type="NCBI Taxonomy" id="3885"/>
    <lineage>
        <taxon>Eukaryota</taxon>
        <taxon>Viridiplantae</taxon>
        <taxon>Streptophyta</taxon>
        <taxon>Embryophyta</taxon>
        <taxon>Tracheophyta</taxon>
        <taxon>Spermatophyta</taxon>
        <taxon>Magnoliopsida</taxon>
        <taxon>eudicotyledons</taxon>
        <taxon>Gunneridae</taxon>
        <taxon>Pentapetalae</taxon>
        <taxon>rosids</taxon>
        <taxon>fabids</taxon>
        <taxon>Fabales</taxon>
        <taxon>Fabaceae</taxon>
        <taxon>Papilionoideae</taxon>
        <taxon>50 kb inversion clade</taxon>
        <taxon>NPAAA clade</taxon>
        <taxon>indigoferoid/millettioid clade</taxon>
        <taxon>Phaseoleae</taxon>
        <taxon>Phaseolus</taxon>
    </lineage>
</organism>
<dbReference type="AlphaFoldDB" id="V7B0B8"/>
<feature type="compositionally biased region" description="Gly residues" evidence="1">
    <location>
        <begin position="75"/>
        <end position="84"/>
    </location>
</feature>
<feature type="compositionally biased region" description="Polar residues" evidence="1">
    <location>
        <begin position="44"/>
        <end position="55"/>
    </location>
</feature>
<evidence type="ECO:0000256" key="1">
    <source>
        <dbReference type="SAM" id="MobiDB-lite"/>
    </source>
</evidence>
<dbReference type="OrthoDB" id="1431160at2759"/>
<dbReference type="Proteomes" id="UP000000226">
    <property type="component" value="Chromosome 9"/>
</dbReference>
<keyword evidence="3" id="KW-1185">Reference proteome</keyword>
<dbReference type="Gramene" id="ESW11000">
    <property type="protein sequence ID" value="ESW11000"/>
    <property type="gene ID" value="PHAVU_009G256900g"/>
</dbReference>
<name>V7B0B8_PHAVU</name>
<proteinExistence type="predicted"/>
<gene>
    <name evidence="2" type="ORF">PHAVU_009G256900g</name>
</gene>
<feature type="compositionally biased region" description="Polar residues" evidence="1">
    <location>
        <begin position="19"/>
        <end position="35"/>
    </location>
</feature>